<gene>
    <name evidence="2" type="ORF">EKO04_008259</name>
</gene>
<reference evidence="2" key="2">
    <citation type="submission" date="2020-09" db="EMBL/GenBank/DDBJ databases">
        <title>Reference genome assembly for Australian Ascochyta lentis isolate Al4.</title>
        <authorList>
            <person name="Lee R.C."/>
            <person name="Farfan-Caceres L.M."/>
            <person name="Debler J.W."/>
            <person name="Williams A.H."/>
            <person name="Henares B.M."/>
        </authorList>
    </citation>
    <scope>NUCLEOTIDE SEQUENCE</scope>
    <source>
        <strain evidence="2">Al4</strain>
    </source>
</reference>
<feature type="compositionally biased region" description="Pro residues" evidence="1">
    <location>
        <begin position="144"/>
        <end position="160"/>
    </location>
</feature>
<evidence type="ECO:0000313" key="2">
    <source>
        <dbReference type="EMBL" id="KAF9693843.1"/>
    </source>
</evidence>
<protein>
    <submittedName>
        <fullName evidence="2">Uncharacterized protein</fullName>
    </submittedName>
</protein>
<comment type="caution">
    <text evidence="2">The sequence shown here is derived from an EMBL/GenBank/DDBJ whole genome shotgun (WGS) entry which is preliminary data.</text>
</comment>
<accession>A0A8H7J260</accession>
<feature type="compositionally biased region" description="Polar residues" evidence="1">
    <location>
        <begin position="182"/>
        <end position="197"/>
    </location>
</feature>
<reference evidence="2" key="1">
    <citation type="submission" date="2018-12" db="EMBL/GenBank/DDBJ databases">
        <authorList>
            <person name="Syme R.A."/>
            <person name="Farfan-Caceres L."/>
            <person name="Lichtenzveig J."/>
        </authorList>
    </citation>
    <scope>NUCLEOTIDE SEQUENCE</scope>
    <source>
        <strain evidence="2">Al4</strain>
    </source>
</reference>
<sequence>MLRWIARPWSETDIEITTAGSEQEQVDRGQFAQTATRGRWDQGNSGAVFGADACADSGAPSKQEELKKARTEKKPWDPPFRRQLPRTELARKSLGGRLHTVTDAPLPRKTGRDMEARGVAVRLFPPDSVPEEEDVEGCSQRSSVPPPTPREPLYRRPPPKSQLRSHDTEHGVTPQRHHHSKPSSTRSASQQQTNAESLPSPLDGAQMHHTRHHDTPQSTPPVKAKEYHSVAWKHPDSGHSTPQPQGVPVVTLEDASKVAAQCAPKAAAKGSSKASKQGLPL</sequence>
<dbReference type="OrthoDB" id="3798282at2759"/>
<dbReference type="AlphaFoldDB" id="A0A8H7J260"/>
<name>A0A8H7J260_9PLEO</name>
<feature type="region of interest" description="Disordered" evidence="1">
    <location>
        <begin position="16"/>
        <end position="247"/>
    </location>
</feature>
<keyword evidence="3" id="KW-1185">Reference proteome</keyword>
<feature type="compositionally biased region" description="Basic and acidic residues" evidence="1">
    <location>
        <begin position="223"/>
        <end position="237"/>
    </location>
</feature>
<proteinExistence type="predicted"/>
<organism evidence="2 3">
    <name type="scientific">Ascochyta lentis</name>
    <dbReference type="NCBI Taxonomy" id="205686"/>
    <lineage>
        <taxon>Eukaryota</taxon>
        <taxon>Fungi</taxon>
        <taxon>Dikarya</taxon>
        <taxon>Ascomycota</taxon>
        <taxon>Pezizomycotina</taxon>
        <taxon>Dothideomycetes</taxon>
        <taxon>Pleosporomycetidae</taxon>
        <taxon>Pleosporales</taxon>
        <taxon>Pleosporineae</taxon>
        <taxon>Didymellaceae</taxon>
        <taxon>Ascochyta</taxon>
    </lineage>
</organism>
<feature type="compositionally biased region" description="Basic and acidic residues" evidence="1">
    <location>
        <begin position="62"/>
        <end position="80"/>
    </location>
</feature>
<dbReference type="EMBL" id="RZGK01000015">
    <property type="protein sequence ID" value="KAF9693843.1"/>
    <property type="molecule type" value="Genomic_DNA"/>
</dbReference>
<dbReference type="Proteomes" id="UP000651452">
    <property type="component" value="Unassembled WGS sequence"/>
</dbReference>
<evidence type="ECO:0000256" key="1">
    <source>
        <dbReference type="SAM" id="MobiDB-lite"/>
    </source>
</evidence>
<evidence type="ECO:0000313" key="3">
    <source>
        <dbReference type="Proteomes" id="UP000651452"/>
    </source>
</evidence>